<name>A0A813KC90_POLGL</name>
<evidence type="ECO:0000313" key="1">
    <source>
        <dbReference type="EMBL" id="CAE8695321.1"/>
    </source>
</evidence>
<organism evidence="1 2">
    <name type="scientific">Polarella glacialis</name>
    <name type="common">Dinoflagellate</name>
    <dbReference type="NCBI Taxonomy" id="89957"/>
    <lineage>
        <taxon>Eukaryota</taxon>
        <taxon>Sar</taxon>
        <taxon>Alveolata</taxon>
        <taxon>Dinophyceae</taxon>
        <taxon>Suessiales</taxon>
        <taxon>Suessiaceae</taxon>
        <taxon>Polarella</taxon>
    </lineage>
</organism>
<dbReference type="Proteomes" id="UP000626109">
    <property type="component" value="Unassembled WGS sequence"/>
</dbReference>
<sequence>MEIVMSQPPRAVSPMPRTRKRWKNIEKTHDHSYWSCTARPGLCAAEVVLQHSDAQCHPREPCRGCVCRHACATSPAAAGGRSWLPSWGPENGLGLPVCLRSPQPRAVRCLCSIWVRRAIKRVYQALRPAVKMALARCLRQNARGVFPTSFLQASSLQHREVVSQAARHGQGAVEALYDDVKMRFERSAQGYPPNISTGQLVQMLFEVGAADVKTQNVGEVVNTLMEHGYYRQTHPQKRDSYGPPEPPNVGLAECKRWACMLFLQRLKKEEHAGSSAATPSPGAVFAEALRHGRARGGSGLKAPPCAAAWCQCPPGSSGTSNCALHAQTWSKKKHPAAAESAP</sequence>
<accession>A0A813KC90</accession>
<protein>
    <submittedName>
        <fullName evidence="1">Uncharacterized protein</fullName>
    </submittedName>
</protein>
<dbReference type="EMBL" id="CAJNNW010028241">
    <property type="protein sequence ID" value="CAE8695321.1"/>
    <property type="molecule type" value="Genomic_DNA"/>
</dbReference>
<dbReference type="AlphaFoldDB" id="A0A813KC90"/>
<proteinExistence type="predicted"/>
<gene>
    <name evidence="1" type="ORF">PGLA2088_LOCUS29280</name>
</gene>
<reference evidence="1" key="1">
    <citation type="submission" date="2021-02" db="EMBL/GenBank/DDBJ databases">
        <authorList>
            <person name="Dougan E. K."/>
            <person name="Rhodes N."/>
            <person name="Thang M."/>
            <person name="Chan C."/>
        </authorList>
    </citation>
    <scope>NUCLEOTIDE SEQUENCE</scope>
</reference>
<comment type="caution">
    <text evidence="1">The sequence shown here is derived from an EMBL/GenBank/DDBJ whole genome shotgun (WGS) entry which is preliminary data.</text>
</comment>
<evidence type="ECO:0000313" key="2">
    <source>
        <dbReference type="Proteomes" id="UP000626109"/>
    </source>
</evidence>